<name>A0ABP0J2Y9_9DINO</name>
<sequence length="420" mass="45169">RKDHALVRFFPEKQCASLQPGLQKSGLRSLRSSPDFCTIRSCEASWTDAEPNRHGMSRKRVTFTGRLDEADVILDGSLSEVAETLAKVESGPNASPETKVFIASEALRALLLRCELVTPLNLTGDTQDSHVRTMFPLWILLLSVALGREQHEALTPRGASTTLKKTLQIQPEEMAQSFACLASLVFVAQGARDLMPFSRLQVSSPLSVEVITDPGRSEASLAVAADDVGLGWTVRAMVVPMTFGPTLLLGMDDRAARMNFQWPDNAKKATLWVPSALKEVGTTGGAQVVVDKVTGTMLADAKSNLTAKVFDTFNLNRSTFFMASTGANITVLTGFAGRAYVEVGEHCTVTLGCEVQEATVETAAGGTLLINADENVLNVHADDDGSAIIDVVNISNVDYERLQATEELDTSITAIDAVIP</sequence>
<comment type="caution">
    <text evidence="1">The sequence shown here is derived from an EMBL/GenBank/DDBJ whole genome shotgun (WGS) entry which is preliminary data.</text>
</comment>
<organism evidence="1 2">
    <name type="scientific">Durusdinium trenchii</name>
    <dbReference type="NCBI Taxonomy" id="1381693"/>
    <lineage>
        <taxon>Eukaryota</taxon>
        <taxon>Sar</taxon>
        <taxon>Alveolata</taxon>
        <taxon>Dinophyceae</taxon>
        <taxon>Suessiales</taxon>
        <taxon>Symbiodiniaceae</taxon>
        <taxon>Durusdinium</taxon>
    </lineage>
</organism>
<keyword evidence="2" id="KW-1185">Reference proteome</keyword>
<evidence type="ECO:0000313" key="2">
    <source>
        <dbReference type="Proteomes" id="UP001642484"/>
    </source>
</evidence>
<evidence type="ECO:0000313" key="1">
    <source>
        <dbReference type="EMBL" id="CAK9008730.1"/>
    </source>
</evidence>
<accession>A0ABP0J2Y9</accession>
<dbReference type="Proteomes" id="UP001642484">
    <property type="component" value="Unassembled WGS sequence"/>
</dbReference>
<protein>
    <recommendedName>
        <fullName evidence="3">Altered inheritance of mitochondria protein 24, mitochondrial</fullName>
    </recommendedName>
</protein>
<proteinExistence type="predicted"/>
<dbReference type="EMBL" id="CAXAMN010004336">
    <property type="protein sequence ID" value="CAK9008730.1"/>
    <property type="molecule type" value="Genomic_DNA"/>
</dbReference>
<gene>
    <name evidence="1" type="ORF">CCMP2556_LOCUS9364</name>
</gene>
<dbReference type="Gene3D" id="2.160.20.120">
    <property type="match status" value="1"/>
</dbReference>
<feature type="non-terminal residue" evidence="1">
    <location>
        <position position="1"/>
    </location>
</feature>
<evidence type="ECO:0008006" key="3">
    <source>
        <dbReference type="Google" id="ProtNLM"/>
    </source>
</evidence>
<reference evidence="1 2" key="1">
    <citation type="submission" date="2024-02" db="EMBL/GenBank/DDBJ databases">
        <authorList>
            <person name="Chen Y."/>
            <person name="Shah S."/>
            <person name="Dougan E. K."/>
            <person name="Thang M."/>
            <person name="Chan C."/>
        </authorList>
    </citation>
    <scope>NUCLEOTIDE SEQUENCE [LARGE SCALE GENOMIC DNA]</scope>
</reference>